<keyword evidence="2" id="KW-1003">Cell membrane</keyword>
<keyword evidence="4 6" id="KW-1133">Transmembrane helix</keyword>
<dbReference type="InterPro" id="IPR017039">
    <property type="entry name" value="Virul_fac_BrkB"/>
</dbReference>
<feature type="transmembrane region" description="Helical" evidence="6">
    <location>
        <begin position="234"/>
        <end position="255"/>
    </location>
</feature>
<comment type="subcellular location">
    <subcellularLocation>
        <location evidence="1">Cell membrane</location>
        <topology evidence="1">Multi-pass membrane protein</topology>
    </subcellularLocation>
</comment>
<feature type="transmembrane region" description="Helical" evidence="6">
    <location>
        <begin position="261"/>
        <end position="279"/>
    </location>
</feature>
<dbReference type="EMBL" id="JBHSBM010000011">
    <property type="protein sequence ID" value="MFC4057904.1"/>
    <property type="molecule type" value="Genomic_DNA"/>
</dbReference>
<evidence type="ECO:0000313" key="7">
    <source>
        <dbReference type="EMBL" id="MFC4057904.1"/>
    </source>
</evidence>
<protein>
    <submittedName>
        <fullName evidence="7">YihY/virulence factor BrkB family protein</fullName>
    </submittedName>
</protein>
<feature type="transmembrane region" description="Helical" evidence="6">
    <location>
        <begin position="113"/>
        <end position="134"/>
    </location>
</feature>
<dbReference type="PANTHER" id="PTHR30213:SF1">
    <property type="entry name" value="INNER MEMBRANE PROTEIN YHJD"/>
    <property type="match status" value="1"/>
</dbReference>
<feature type="transmembrane region" description="Helical" evidence="6">
    <location>
        <begin position="198"/>
        <end position="222"/>
    </location>
</feature>
<evidence type="ECO:0000313" key="8">
    <source>
        <dbReference type="Proteomes" id="UP001595850"/>
    </source>
</evidence>
<accession>A0ABV8I1E9</accession>
<evidence type="ECO:0000256" key="1">
    <source>
        <dbReference type="ARBA" id="ARBA00004651"/>
    </source>
</evidence>
<keyword evidence="5 6" id="KW-0472">Membrane</keyword>
<organism evidence="7 8">
    <name type="scientific">Planomonospora corallina</name>
    <dbReference type="NCBI Taxonomy" id="1806052"/>
    <lineage>
        <taxon>Bacteria</taxon>
        <taxon>Bacillati</taxon>
        <taxon>Actinomycetota</taxon>
        <taxon>Actinomycetes</taxon>
        <taxon>Streptosporangiales</taxon>
        <taxon>Streptosporangiaceae</taxon>
        <taxon>Planomonospora</taxon>
    </lineage>
</organism>
<name>A0ABV8I1E9_9ACTN</name>
<evidence type="ECO:0000256" key="4">
    <source>
        <dbReference type="ARBA" id="ARBA00022989"/>
    </source>
</evidence>
<feature type="transmembrane region" description="Helical" evidence="6">
    <location>
        <begin position="155"/>
        <end position="178"/>
    </location>
</feature>
<keyword evidence="8" id="KW-1185">Reference proteome</keyword>
<feature type="transmembrane region" description="Helical" evidence="6">
    <location>
        <begin position="47"/>
        <end position="74"/>
    </location>
</feature>
<comment type="caution">
    <text evidence="7">The sequence shown here is derived from an EMBL/GenBank/DDBJ whole genome shotgun (WGS) entry which is preliminary data.</text>
</comment>
<dbReference type="Pfam" id="PF03631">
    <property type="entry name" value="Virul_fac_BrkB"/>
    <property type="match status" value="1"/>
</dbReference>
<dbReference type="Proteomes" id="UP001595850">
    <property type="component" value="Unassembled WGS sequence"/>
</dbReference>
<dbReference type="PIRSF" id="PIRSF035875">
    <property type="entry name" value="RNase_BN"/>
    <property type="match status" value="1"/>
</dbReference>
<evidence type="ECO:0000256" key="6">
    <source>
        <dbReference type="SAM" id="Phobius"/>
    </source>
</evidence>
<evidence type="ECO:0000256" key="2">
    <source>
        <dbReference type="ARBA" id="ARBA00022475"/>
    </source>
</evidence>
<dbReference type="PANTHER" id="PTHR30213">
    <property type="entry name" value="INNER MEMBRANE PROTEIN YHJD"/>
    <property type="match status" value="1"/>
</dbReference>
<reference evidence="8" key="1">
    <citation type="journal article" date="2019" name="Int. J. Syst. Evol. Microbiol.">
        <title>The Global Catalogue of Microorganisms (GCM) 10K type strain sequencing project: providing services to taxonomists for standard genome sequencing and annotation.</title>
        <authorList>
            <consortium name="The Broad Institute Genomics Platform"/>
            <consortium name="The Broad Institute Genome Sequencing Center for Infectious Disease"/>
            <person name="Wu L."/>
            <person name="Ma J."/>
        </authorList>
    </citation>
    <scope>NUCLEOTIDE SEQUENCE [LARGE SCALE GENOMIC DNA]</scope>
    <source>
        <strain evidence="8">TBRC 4489</strain>
    </source>
</reference>
<keyword evidence="3 6" id="KW-0812">Transmembrane</keyword>
<evidence type="ECO:0000256" key="3">
    <source>
        <dbReference type="ARBA" id="ARBA00022692"/>
    </source>
</evidence>
<proteinExistence type="predicted"/>
<dbReference type="RefSeq" id="WP_377286025.1">
    <property type="nucleotide sequence ID" value="NZ_JBHSBM010000011.1"/>
</dbReference>
<evidence type="ECO:0000256" key="5">
    <source>
        <dbReference type="ARBA" id="ARBA00023136"/>
    </source>
</evidence>
<gene>
    <name evidence="7" type="ORF">ACFOWE_06340</name>
</gene>
<sequence>MGGLGARIEAVRAWGREHVEENRVRWHWFDHLIRTVQRYQLQSGDRLAGAVTYFAFLSFFPLIVLAYAVFGFFLSFHEDADEALTKALNDYLPGLADKLPIQQIADSKATAGIIGLLGLLYTGLGAINVLRGALRHMYMATEAPLDFFLGKLRDLSALLLVGVTMVASTVVGGFATQASGLVAEWLGLSGSFLGTGTVWLAGLAVSVAADTVVFLIILGWLGRSTQPFRVVLRGALLGAVAFTLLKQLAAFLLSFTLNNPVYGVFAVMVGLLVWINFSARVVMYAAAWTATASFGPPPEPTPVPGGADLPQD</sequence>